<dbReference type="InterPro" id="IPR035979">
    <property type="entry name" value="RBD_domain_sf"/>
</dbReference>
<dbReference type="GO" id="GO:0003723">
    <property type="term" value="F:RNA binding"/>
    <property type="evidence" value="ECO:0007669"/>
    <property type="project" value="UniProtKB-UniRule"/>
</dbReference>
<name>A0A8J6DU30_GALPY</name>
<dbReference type="PROSITE" id="PS50102">
    <property type="entry name" value="RRM"/>
    <property type="match status" value="1"/>
</dbReference>
<gene>
    <name evidence="3" type="ORF">J0S82_010920</name>
</gene>
<sequence>MVTTPGKGMPYFHNTNNNGNKFYTNKLTNNSKGFAPLHFETQRATDKATVKMKHFITRIHKFVLKTFGKEVNDESQKKQFGKTENVKVLKDASGKPKVTGSVSYEKHEGAKKVMEERNGKVHTKVNGLAHKAVMEMSSNERISQYQGCISAIKTWMTLLMMRRQGKSFTTY</sequence>
<reference evidence="3" key="1">
    <citation type="journal article" date="2021" name="Evol. Appl.">
        <title>The genome of the Pyrenean desman and the effects of bottlenecks and inbreeding on the genomic landscape of an endangered species.</title>
        <authorList>
            <person name="Escoda L."/>
            <person name="Castresana J."/>
        </authorList>
    </citation>
    <scope>NUCLEOTIDE SEQUENCE</scope>
    <source>
        <strain evidence="3">IBE-C5619</strain>
    </source>
</reference>
<dbReference type="AlphaFoldDB" id="A0A8J6DU30"/>
<protein>
    <submittedName>
        <fullName evidence="3">Polyadenylate-binding protein 4</fullName>
    </submittedName>
</protein>
<proteinExistence type="predicted"/>
<dbReference type="Gene3D" id="3.30.70.330">
    <property type="match status" value="1"/>
</dbReference>
<dbReference type="InterPro" id="IPR000504">
    <property type="entry name" value="RRM_dom"/>
</dbReference>
<keyword evidence="1" id="KW-0694">RNA-binding</keyword>
<dbReference type="EMBL" id="JAGFMF010011586">
    <property type="protein sequence ID" value="KAG8519890.1"/>
    <property type="molecule type" value="Genomic_DNA"/>
</dbReference>
<evidence type="ECO:0000313" key="4">
    <source>
        <dbReference type="Proteomes" id="UP000700334"/>
    </source>
</evidence>
<accession>A0A8J6DU30</accession>
<evidence type="ECO:0000259" key="2">
    <source>
        <dbReference type="PROSITE" id="PS50102"/>
    </source>
</evidence>
<feature type="domain" description="RRM" evidence="2">
    <location>
        <begin position="52"/>
        <end position="139"/>
    </location>
</feature>
<dbReference type="SUPFAM" id="SSF54928">
    <property type="entry name" value="RNA-binding domain, RBD"/>
    <property type="match status" value="1"/>
</dbReference>
<comment type="caution">
    <text evidence="3">The sequence shown here is derived from an EMBL/GenBank/DDBJ whole genome shotgun (WGS) entry which is preliminary data.</text>
</comment>
<dbReference type="Pfam" id="PF00076">
    <property type="entry name" value="RRM_1"/>
    <property type="match status" value="1"/>
</dbReference>
<dbReference type="Proteomes" id="UP000700334">
    <property type="component" value="Unassembled WGS sequence"/>
</dbReference>
<dbReference type="InterPro" id="IPR012677">
    <property type="entry name" value="Nucleotide-bd_a/b_plait_sf"/>
</dbReference>
<evidence type="ECO:0000256" key="1">
    <source>
        <dbReference type="PROSITE-ProRule" id="PRU00176"/>
    </source>
</evidence>
<dbReference type="OrthoDB" id="19742at2759"/>
<organism evidence="3 4">
    <name type="scientific">Galemys pyrenaicus</name>
    <name type="common">Iberian desman</name>
    <name type="synonym">Pyrenean desman</name>
    <dbReference type="NCBI Taxonomy" id="202257"/>
    <lineage>
        <taxon>Eukaryota</taxon>
        <taxon>Metazoa</taxon>
        <taxon>Chordata</taxon>
        <taxon>Craniata</taxon>
        <taxon>Vertebrata</taxon>
        <taxon>Euteleostomi</taxon>
        <taxon>Mammalia</taxon>
        <taxon>Eutheria</taxon>
        <taxon>Laurasiatheria</taxon>
        <taxon>Eulipotyphla</taxon>
        <taxon>Talpidae</taxon>
        <taxon>Galemys</taxon>
    </lineage>
</organism>
<evidence type="ECO:0000313" key="3">
    <source>
        <dbReference type="EMBL" id="KAG8519890.1"/>
    </source>
</evidence>
<keyword evidence="4" id="KW-1185">Reference proteome</keyword>